<reference evidence="2 3" key="1">
    <citation type="journal article" date="2019" name="Int. J. Syst. Evol. Microbiol.">
        <title>The Global Catalogue of Microorganisms (GCM) 10K type strain sequencing project: providing services to taxonomists for standard genome sequencing and annotation.</title>
        <authorList>
            <consortium name="The Broad Institute Genomics Platform"/>
            <consortium name="The Broad Institute Genome Sequencing Center for Infectious Disease"/>
            <person name="Wu L."/>
            <person name="Ma J."/>
        </authorList>
    </citation>
    <scope>NUCLEOTIDE SEQUENCE [LARGE SCALE GENOMIC DNA]</scope>
    <source>
        <strain evidence="2 3">JCM 14304</strain>
    </source>
</reference>
<name>A0ABN2D5Z5_9ACTN</name>
<proteinExistence type="predicted"/>
<protein>
    <submittedName>
        <fullName evidence="2">Uncharacterized protein</fullName>
    </submittedName>
</protein>
<dbReference type="RefSeq" id="WP_344188161.1">
    <property type="nucleotide sequence ID" value="NZ_BAAAND010000001.1"/>
</dbReference>
<dbReference type="EMBL" id="BAAAND010000001">
    <property type="protein sequence ID" value="GAA1569697.1"/>
    <property type="molecule type" value="Genomic_DNA"/>
</dbReference>
<feature type="region of interest" description="Disordered" evidence="1">
    <location>
        <begin position="246"/>
        <end position="329"/>
    </location>
</feature>
<dbReference type="Proteomes" id="UP001500190">
    <property type="component" value="Unassembled WGS sequence"/>
</dbReference>
<evidence type="ECO:0000313" key="2">
    <source>
        <dbReference type="EMBL" id="GAA1569697.1"/>
    </source>
</evidence>
<evidence type="ECO:0000256" key="1">
    <source>
        <dbReference type="SAM" id="MobiDB-lite"/>
    </source>
</evidence>
<gene>
    <name evidence="2" type="ORF">GCM10009742_09890</name>
</gene>
<sequence length="329" mass="35486">MPEPTQRVPEDSPAYREFARLYDLARQLRPTEVDRWKGDLYATDGPGGFDRRTGAIGIDEPLLLHELTGRASSTPRRQAQALATVLHRATEAGMHQDAAGAVNAVRNGRSLALHDGFASVRAASDLGTFAEMAGYPEPRFDPARTGGTYAAANNLINQVSGARVDRVALLRQLSHGPVAMHFDQLADAVVQNRLHDTVRDEPGAQQRVRRELIATMLHPAWDSLAQRSPEAGARVAEEIGSALNAKVDEIRRRSPQTPQVAASDGPQPEPTKPRPQQESTARFLTGLAPAGRATGQTPSLGDGSRAAAQHATPAARPRTPGEPTRRSER</sequence>
<comment type="caution">
    <text evidence="2">The sequence shown here is derived from an EMBL/GenBank/DDBJ whole genome shotgun (WGS) entry which is preliminary data.</text>
</comment>
<keyword evidence="3" id="KW-1185">Reference proteome</keyword>
<evidence type="ECO:0000313" key="3">
    <source>
        <dbReference type="Proteomes" id="UP001500190"/>
    </source>
</evidence>
<feature type="compositionally biased region" description="Low complexity" evidence="1">
    <location>
        <begin position="305"/>
        <end position="322"/>
    </location>
</feature>
<organism evidence="2 3">
    <name type="scientific">Kribbella karoonensis</name>
    <dbReference type="NCBI Taxonomy" id="324851"/>
    <lineage>
        <taxon>Bacteria</taxon>
        <taxon>Bacillati</taxon>
        <taxon>Actinomycetota</taxon>
        <taxon>Actinomycetes</taxon>
        <taxon>Propionibacteriales</taxon>
        <taxon>Kribbellaceae</taxon>
        <taxon>Kribbella</taxon>
    </lineage>
</organism>
<accession>A0ABN2D5Z5</accession>